<protein>
    <submittedName>
        <fullName evidence="4">GNAT family N-acetyltransferase</fullName>
    </submittedName>
</protein>
<evidence type="ECO:0000313" key="3">
    <source>
        <dbReference type="EMBL" id="MCA6076198.1"/>
    </source>
</evidence>
<gene>
    <name evidence="2" type="ORF">LDX50_09080</name>
    <name evidence="3" type="ORF">LDX50_15050</name>
    <name evidence="4" type="ORF">LDX50_20770</name>
</gene>
<comment type="caution">
    <text evidence="4">The sequence shown here is derived from an EMBL/GenBank/DDBJ whole genome shotgun (WGS) entry which is preliminary data.</text>
</comment>
<evidence type="ECO:0000313" key="5">
    <source>
        <dbReference type="Proteomes" id="UP001139409"/>
    </source>
</evidence>
<dbReference type="AlphaFoldDB" id="A0A9X1L1S0"/>
<feature type="domain" description="N-acetyltransferase" evidence="1">
    <location>
        <begin position="24"/>
        <end position="170"/>
    </location>
</feature>
<dbReference type="SUPFAM" id="SSF55729">
    <property type="entry name" value="Acyl-CoA N-acyltransferases (Nat)"/>
    <property type="match status" value="1"/>
</dbReference>
<dbReference type="EMBL" id="JAIXNE010000002">
    <property type="protein sequence ID" value="MCA6075021.1"/>
    <property type="molecule type" value="Genomic_DNA"/>
</dbReference>
<evidence type="ECO:0000259" key="1">
    <source>
        <dbReference type="PROSITE" id="PS51186"/>
    </source>
</evidence>
<dbReference type="RefSeq" id="WP_225698127.1">
    <property type="nucleotide sequence ID" value="NZ_JAIXNE010000002.1"/>
</dbReference>
<dbReference type="PROSITE" id="PS51186">
    <property type="entry name" value="GNAT"/>
    <property type="match status" value="1"/>
</dbReference>
<proteinExistence type="predicted"/>
<dbReference type="Proteomes" id="UP001139409">
    <property type="component" value="Unassembled WGS sequence"/>
</dbReference>
<evidence type="ECO:0000313" key="4">
    <source>
        <dbReference type="EMBL" id="MCA6077326.1"/>
    </source>
</evidence>
<name>A0A9X1L1S0_9BACT</name>
<evidence type="ECO:0000313" key="2">
    <source>
        <dbReference type="EMBL" id="MCA6075021.1"/>
    </source>
</evidence>
<dbReference type="CDD" id="cd04301">
    <property type="entry name" value="NAT_SF"/>
    <property type="match status" value="1"/>
</dbReference>
<dbReference type="InterPro" id="IPR016181">
    <property type="entry name" value="Acyl_CoA_acyltransferase"/>
</dbReference>
<sequence>MAWGTLVEARYWRYVDQFCIMKIISIRKNPEYKDDAIAYFQKSWPDVLPIIYEDCISHSINAKNALPQWYLLLNDDKIIGCAGLITNDFISRGDLYPWICALFIDEKYRGNAYGLILIEYAKTDAKNAGFEFLYLSTEHIGYYEKYGFKYIGNGYHPWGGESRIYEIELR</sequence>
<organism evidence="4 5">
    <name type="scientific">Fulvivirga sedimenti</name>
    <dbReference type="NCBI Taxonomy" id="2879465"/>
    <lineage>
        <taxon>Bacteria</taxon>
        <taxon>Pseudomonadati</taxon>
        <taxon>Bacteroidota</taxon>
        <taxon>Cytophagia</taxon>
        <taxon>Cytophagales</taxon>
        <taxon>Fulvivirgaceae</taxon>
        <taxon>Fulvivirga</taxon>
    </lineage>
</organism>
<dbReference type="InterPro" id="IPR000182">
    <property type="entry name" value="GNAT_dom"/>
</dbReference>
<dbReference type="EMBL" id="JAIXNE010000004">
    <property type="protein sequence ID" value="MCA6077326.1"/>
    <property type="molecule type" value="Genomic_DNA"/>
</dbReference>
<accession>A0A9X1L1S0</accession>
<keyword evidence="5" id="KW-1185">Reference proteome</keyword>
<dbReference type="GO" id="GO:0016747">
    <property type="term" value="F:acyltransferase activity, transferring groups other than amino-acyl groups"/>
    <property type="evidence" value="ECO:0007669"/>
    <property type="project" value="InterPro"/>
</dbReference>
<dbReference type="Gene3D" id="3.40.630.30">
    <property type="match status" value="1"/>
</dbReference>
<dbReference type="Pfam" id="PF00583">
    <property type="entry name" value="Acetyltransf_1"/>
    <property type="match status" value="1"/>
</dbReference>
<dbReference type="EMBL" id="JAIXNE010000003">
    <property type="protein sequence ID" value="MCA6076198.1"/>
    <property type="molecule type" value="Genomic_DNA"/>
</dbReference>
<reference evidence="4" key="1">
    <citation type="submission" date="2021-09" db="EMBL/GenBank/DDBJ databases">
        <title>Fulvivirga sp. isolated from coastal sediment.</title>
        <authorList>
            <person name="Yu H."/>
        </authorList>
    </citation>
    <scope>NUCLEOTIDE SEQUENCE</scope>
    <source>
        <strain evidence="4">1062</strain>
    </source>
</reference>